<sequence length="90" mass="10345">MRWDVCWILDFAVYDLNYEIDEFFDLFIASGTADRFGHGDFTLLVGMSGVELSYEVLEQSGVPLRTIQQYEQRQKSINKAQVYQAVPDGV</sequence>
<reference evidence="1" key="2">
    <citation type="submission" date="2021-04" db="EMBL/GenBank/DDBJ databases">
        <authorList>
            <person name="Gilroy R."/>
        </authorList>
    </citation>
    <scope>NUCLEOTIDE SEQUENCE</scope>
    <source>
        <strain evidence="1">CHK179-7159</strain>
    </source>
</reference>
<evidence type="ECO:0000313" key="2">
    <source>
        <dbReference type="Proteomes" id="UP000886858"/>
    </source>
</evidence>
<organism evidence="1 2">
    <name type="scientific">Candidatus Eisenbergiella merdipullorum</name>
    <dbReference type="NCBI Taxonomy" id="2838553"/>
    <lineage>
        <taxon>Bacteria</taxon>
        <taxon>Bacillati</taxon>
        <taxon>Bacillota</taxon>
        <taxon>Clostridia</taxon>
        <taxon>Lachnospirales</taxon>
        <taxon>Lachnospiraceae</taxon>
        <taxon>Eisenbergiella</taxon>
    </lineage>
</organism>
<protein>
    <submittedName>
        <fullName evidence="1">Uncharacterized protein</fullName>
    </submittedName>
</protein>
<dbReference type="Proteomes" id="UP000886858">
    <property type="component" value="Unassembled WGS sequence"/>
</dbReference>
<dbReference type="AlphaFoldDB" id="A0A9D2I8K0"/>
<proteinExistence type="predicted"/>
<evidence type="ECO:0000313" key="1">
    <source>
        <dbReference type="EMBL" id="HJA94736.1"/>
    </source>
</evidence>
<comment type="caution">
    <text evidence="1">The sequence shown here is derived from an EMBL/GenBank/DDBJ whole genome shotgun (WGS) entry which is preliminary data.</text>
</comment>
<reference evidence="1" key="1">
    <citation type="journal article" date="2021" name="PeerJ">
        <title>Extensive microbial diversity within the chicken gut microbiome revealed by metagenomics and culture.</title>
        <authorList>
            <person name="Gilroy R."/>
            <person name="Ravi A."/>
            <person name="Getino M."/>
            <person name="Pursley I."/>
            <person name="Horton D.L."/>
            <person name="Alikhan N.F."/>
            <person name="Baker D."/>
            <person name="Gharbi K."/>
            <person name="Hall N."/>
            <person name="Watson M."/>
            <person name="Adriaenssens E.M."/>
            <person name="Foster-Nyarko E."/>
            <person name="Jarju S."/>
            <person name="Secka A."/>
            <person name="Antonio M."/>
            <person name="Oren A."/>
            <person name="Chaudhuri R.R."/>
            <person name="La Ragione R."/>
            <person name="Hildebrand F."/>
            <person name="Pallen M.J."/>
        </authorList>
    </citation>
    <scope>NUCLEOTIDE SEQUENCE</scope>
    <source>
        <strain evidence="1">CHK179-7159</strain>
    </source>
</reference>
<name>A0A9D2I8K0_9FIRM</name>
<dbReference type="EMBL" id="DWYY01000199">
    <property type="protein sequence ID" value="HJA94736.1"/>
    <property type="molecule type" value="Genomic_DNA"/>
</dbReference>
<gene>
    <name evidence="1" type="ORF">H9717_16745</name>
</gene>
<accession>A0A9D2I8K0</accession>